<keyword evidence="2" id="KW-0408">Iron</keyword>
<reference evidence="5" key="1">
    <citation type="submission" date="2020-10" db="EMBL/GenBank/DDBJ databases">
        <authorList>
            <person name="Gilroy R."/>
        </authorList>
    </citation>
    <scope>NUCLEOTIDE SEQUENCE</scope>
    <source>
        <strain evidence="5">CHK199-13235</strain>
    </source>
</reference>
<name>A0A9D1FPW9_9FIRM</name>
<evidence type="ECO:0000313" key="6">
    <source>
        <dbReference type="Proteomes" id="UP000824002"/>
    </source>
</evidence>
<dbReference type="Proteomes" id="UP000824002">
    <property type="component" value="Unassembled WGS sequence"/>
</dbReference>
<feature type="domain" description="4Fe-4S ferredoxin-type" evidence="4">
    <location>
        <begin position="180"/>
        <end position="209"/>
    </location>
</feature>
<evidence type="ECO:0000256" key="3">
    <source>
        <dbReference type="ARBA" id="ARBA00023014"/>
    </source>
</evidence>
<dbReference type="SUPFAM" id="SSF52218">
    <property type="entry name" value="Flavoproteins"/>
    <property type="match status" value="1"/>
</dbReference>
<evidence type="ECO:0000259" key="4">
    <source>
        <dbReference type="PROSITE" id="PS51379"/>
    </source>
</evidence>
<dbReference type="GO" id="GO:0046872">
    <property type="term" value="F:metal ion binding"/>
    <property type="evidence" value="ECO:0007669"/>
    <property type="project" value="UniProtKB-KW"/>
</dbReference>
<dbReference type="EMBL" id="DVJP01000083">
    <property type="protein sequence ID" value="HIS77689.1"/>
    <property type="molecule type" value="Genomic_DNA"/>
</dbReference>
<protein>
    <submittedName>
        <fullName evidence="5">EFR1 family ferrodoxin</fullName>
    </submittedName>
</protein>
<gene>
    <name evidence="5" type="ORF">IAB51_12975</name>
</gene>
<dbReference type="InterPro" id="IPR047964">
    <property type="entry name" value="EFR1-like"/>
</dbReference>
<dbReference type="Pfam" id="PF00037">
    <property type="entry name" value="Fer4"/>
    <property type="match status" value="1"/>
</dbReference>
<dbReference type="AlphaFoldDB" id="A0A9D1FPW9"/>
<dbReference type="Gene3D" id="3.30.70.20">
    <property type="match status" value="1"/>
</dbReference>
<dbReference type="InterPro" id="IPR017900">
    <property type="entry name" value="4Fe4S_Fe_S_CS"/>
</dbReference>
<dbReference type="GO" id="GO:0051536">
    <property type="term" value="F:iron-sulfur cluster binding"/>
    <property type="evidence" value="ECO:0007669"/>
    <property type="project" value="UniProtKB-KW"/>
</dbReference>
<dbReference type="InterPro" id="IPR029039">
    <property type="entry name" value="Flavoprotein-like_sf"/>
</dbReference>
<evidence type="ECO:0000313" key="5">
    <source>
        <dbReference type="EMBL" id="HIS77689.1"/>
    </source>
</evidence>
<dbReference type="Gene3D" id="3.40.50.360">
    <property type="match status" value="1"/>
</dbReference>
<sequence length="247" mass="27312">MVLYFTGTGNSRYIARKIAEKLGDELFSINDRLKRKDARPVHGESRLVFVLPTYGWRIPRVAEQWILQTEFTGADSAWFVMDCGSEIGNGAKYIQKLCRMKKFRYMGTAQIVMPENYVAMFPVPDAAKAQEILAKAEPDIEAAAGIIAAGQAFPAPRNNLMDRFLSSAVNPLFYAFCVKADAFRATENCVGCGKCAQLCPLNNITIRDGKPVWGKDCTHCMACICGCPAGAVEYGKKSVGKSRYFCE</sequence>
<dbReference type="PROSITE" id="PS51379">
    <property type="entry name" value="4FE4S_FER_2"/>
    <property type="match status" value="2"/>
</dbReference>
<comment type="caution">
    <text evidence="5">The sequence shown here is derived from an EMBL/GenBank/DDBJ whole genome shotgun (WGS) entry which is preliminary data.</text>
</comment>
<keyword evidence="3" id="KW-0411">Iron-sulfur</keyword>
<dbReference type="InterPro" id="IPR017896">
    <property type="entry name" value="4Fe4S_Fe-S-bd"/>
</dbReference>
<feature type="domain" description="4Fe-4S ferredoxin-type" evidence="4">
    <location>
        <begin position="210"/>
        <end position="237"/>
    </location>
</feature>
<dbReference type="SUPFAM" id="SSF54862">
    <property type="entry name" value="4Fe-4S ferredoxins"/>
    <property type="match status" value="1"/>
</dbReference>
<keyword evidence="1" id="KW-0479">Metal-binding</keyword>
<evidence type="ECO:0000256" key="1">
    <source>
        <dbReference type="ARBA" id="ARBA00022723"/>
    </source>
</evidence>
<dbReference type="NCBIfam" id="NF038196">
    <property type="entry name" value="ferrodoxin_EFR1"/>
    <property type="match status" value="1"/>
</dbReference>
<organism evidence="5 6">
    <name type="scientific">Candidatus Merdivicinus excrementipullorum</name>
    <dbReference type="NCBI Taxonomy" id="2840867"/>
    <lineage>
        <taxon>Bacteria</taxon>
        <taxon>Bacillati</taxon>
        <taxon>Bacillota</taxon>
        <taxon>Clostridia</taxon>
        <taxon>Eubacteriales</taxon>
        <taxon>Oscillospiraceae</taxon>
        <taxon>Oscillospiraceae incertae sedis</taxon>
        <taxon>Candidatus Merdivicinus</taxon>
    </lineage>
</organism>
<evidence type="ECO:0000256" key="2">
    <source>
        <dbReference type="ARBA" id="ARBA00023004"/>
    </source>
</evidence>
<reference evidence="5" key="2">
    <citation type="journal article" date="2021" name="PeerJ">
        <title>Extensive microbial diversity within the chicken gut microbiome revealed by metagenomics and culture.</title>
        <authorList>
            <person name="Gilroy R."/>
            <person name="Ravi A."/>
            <person name="Getino M."/>
            <person name="Pursley I."/>
            <person name="Horton D.L."/>
            <person name="Alikhan N.F."/>
            <person name="Baker D."/>
            <person name="Gharbi K."/>
            <person name="Hall N."/>
            <person name="Watson M."/>
            <person name="Adriaenssens E.M."/>
            <person name="Foster-Nyarko E."/>
            <person name="Jarju S."/>
            <person name="Secka A."/>
            <person name="Antonio M."/>
            <person name="Oren A."/>
            <person name="Chaudhuri R.R."/>
            <person name="La Ragione R."/>
            <person name="Hildebrand F."/>
            <person name="Pallen M.J."/>
        </authorList>
    </citation>
    <scope>NUCLEOTIDE SEQUENCE</scope>
    <source>
        <strain evidence="5">CHK199-13235</strain>
    </source>
</reference>
<dbReference type="PROSITE" id="PS00198">
    <property type="entry name" value="4FE4S_FER_1"/>
    <property type="match status" value="2"/>
</dbReference>
<accession>A0A9D1FPW9</accession>
<proteinExistence type="predicted"/>